<evidence type="ECO:0000313" key="6">
    <source>
        <dbReference type="Proteomes" id="UP000007879"/>
    </source>
</evidence>
<dbReference type="STRING" id="400682.A0A1X7VBZ9"/>
<dbReference type="InterPro" id="IPR015943">
    <property type="entry name" value="WD40/YVTN_repeat-like_dom_sf"/>
</dbReference>
<dbReference type="PANTHER" id="PTHR19869:SF1">
    <property type="entry name" value="WD REPEAT-CONTAINING PROTEIN 31"/>
    <property type="match status" value="1"/>
</dbReference>
<organism evidence="5">
    <name type="scientific">Amphimedon queenslandica</name>
    <name type="common">Sponge</name>
    <dbReference type="NCBI Taxonomy" id="400682"/>
    <lineage>
        <taxon>Eukaryota</taxon>
        <taxon>Metazoa</taxon>
        <taxon>Porifera</taxon>
        <taxon>Demospongiae</taxon>
        <taxon>Heteroscleromorpha</taxon>
        <taxon>Haplosclerida</taxon>
        <taxon>Niphatidae</taxon>
        <taxon>Amphimedon</taxon>
    </lineage>
</organism>
<evidence type="ECO:0000256" key="1">
    <source>
        <dbReference type="ARBA" id="ARBA00022574"/>
    </source>
</evidence>
<dbReference type="InterPro" id="IPR019775">
    <property type="entry name" value="WD40_repeat_CS"/>
</dbReference>
<dbReference type="PROSITE" id="PS50082">
    <property type="entry name" value="WD_REPEATS_2"/>
    <property type="match status" value="3"/>
</dbReference>
<dbReference type="Pfam" id="PF00400">
    <property type="entry name" value="WD40"/>
    <property type="match status" value="2"/>
</dbReference>
<dbReference type="AlphaFoldDB" id="A0A1X7VBZ9"/>
<dbReference type="Proteomes" id="UP000007879">
    <property type="component" value="Unassembled WGS sequence"/>
</dbReference>
<proteinExistence type="predicted"/>
<evidence type="ECO:0000256" key="3">
    <source>
        <dbReference type="PROSITE-ProRule" id="PRU00221"/>
    </source>
</evidence>
<keyword evidence="1 3" id="KW-0853">WD repeat</keyword>
<feature type="repeat" description="WD" evidence="3">
    <location>
        <begin position="198"/>
        <end position="220"/>
    </location>
</feature>
<dbReference type="PROSITE" id="PS00678">
    <property type="entry name" value="WD_REPEATS_1"/>
    <property type="match status" value="1"/>
</dbReference>
<dbReference type="EnsemblMetazoa" id="Aqu2.1.37269_001">
    <property type="protein sequence ID" value="Aqu2.1.37269_001"/>
    <property type="gene ID" value="Aqu2.1.37269"/>
</dbReference>
<dbReference type="InParanoid" id="A0A1X7VBZ9"/>
<dbReference type="SMART" id="SM00320">
    <property type="entry name" value="WD40"/>
    <property type="match status" value="6"/>
</dbReference>
<dbReference type="PANTHER" id="PTHR19869">
    <property type="entry name" value="SPERMATID WD-REPEAT PROTEIN"/>
    <property type="match status" value="1"/>
</dbReference>
<feature type="region of interest" description="Disordered" evidence="4">
    <location>
        <begin position="1"/>
        <end position="26"/>
    </location>
</feature>
<dbReference type="SUPFAM" id="SSF50978">
    <property type="entry name" value="WD40 repeat-like"/>
    <property type="match status" value="1"/>
</dbReference>
<dbReference type="InterPro" id="IPR020472">
    <property type="entry name" value="WD40_PAC1"/>
</dbReference>
<accession>A0A1X7VBZ9</accession>
<dbReference type="Gene3D" id="2.130.10.10">
    <property type="entry name" value="YVTN repeat-like/Quinoprotein amine dehydrogenase"/>
    <property type="match status" value="2"/>
</dbReference>
<dbReference type="eggNOG" id="KOG0279">
    <property type="taxonomic scope" value="Eukaryota"/>
</dbReference>
<gene>
    <name evidence="5" type="primary">100636615</name>
</gene>
<evidence type="ECO:0000256" key="4">
    <source>
        <dbReference type="SAM" id="MobiDB-lite"/>
    </source>
</evidence>
<name>A0A1X7VBZ9_AMPQE</name>
<dbReference type="InterPro" id="IPR040066">
    <property type="entry name" value="WDR31"/>
</dbReference>
<feature type="repeat" description="WD" evidence="3">
    <location>
        <begin position="271"/>
        <end position="316"/>
    </location>
</feature>
<dbReference type="InterPro" id="IPR001680">
    <property type="entry name" value="WD40_rpt"/>
</dbReference>
<keyword evidence="2" id="KW-0677">Repeat</keyword>
<dbReference type="OMA" id="DATACAY"/>
<dbReference type="PRINTS" id="PR00320">
    <property type="entry name" value="GPROTEINBRPT"/>
</dbReference>
<evidence type="ECO:0000313" key="5">
    <source>
        <dbReference type="EnsemblMetazoa" id="Aqu2.1.37269_001"/>
    </source>
</evidence>
<dbReference type="PROSITE" id="PS50294">
    <property type="entry name" value="WD_REPEATS_REGION"/>
    <property type="match status" value="1"/>
</dbReference>
<evidence type="ECO:0000256" key="2">
    <source>
        <dbReference type="ARBA" id="ARBA00022737"/>
    </source>
</evidence>
<protein>
    <submittedName>
        <fullName evidence="5">Uncharacterized protein</fullName>
    </submittedName>
</protein>
<sequence>MGAFLSSRRTRNREETEQDPSLPYLVSPGAKERGEVQFKSMHPEPVSGLSVANSSTLISWSTNTWIYVYDWTQHSILNEFYMPQKAAVKVVYNPTSQWLLAGGRCGQICGWKWPMGSTSVVLVPPSITLAKHSLSVTGLASNKFHSNLLVSGSRDNSVHIWDVETQKSLRHQEISRNLVTDMKWLGGEEGDSNTSSCVLQSSEDKTLRVWDVNTCSVTQQTPPKKHIQLCCTSDPNGYYLLGGSGGHGQGEGAELTLWDRRVLSKGPLKEMVGHKGSVNGCLFLDNDSSNDKLVASCSSDSTVKIWSTTTGGSVLSEYIGGGAGPVSGIVSPSPETLAASTFNEGVYVWKLVSDSSMELRLRSKY</sequence>
<dbReference type="KEGG" id="aqu:100636615"/>
<dbReference type="InterPro" id="IPR036322">
    <property type="entry name" value="WD40_repeat_dom_sf"/>
</dbReference>
<keyword evidence="6" id="KW-1185">Reference proteome</keyword>
<dbReference type="OrthoDB" id="6262491at2759"/>
<reference evidence="5" key="2">
    <citation type="submission" date="2017-05" db="UniProtKB">
        <authorList>
            <consortium name="EnsemblMetazoa"/>
        </authorList>
    </citation>
    <scope>IDENTIFICATION</scope>
</reference>
<reference evidence="6" key="1">
    <citation type="journal article" date="2010" name="Nature">
        <title>The Amphimedon queenslandica genome and the evolution of animal complexity.</title>
        <authorList>
            <person name="Srivastava M."/>
            <person name="Simakov O."/>
            <person name="Chapman J."/>
            <person name="Fahey B."/>
            <person name="Gauthier M.E."/>
            <person name="Mitros T."/>
            <person name="Richards G.S."/>
            <person name="Conaco C."/>
            <person name="Dacre M."/>
            <person name="Hellsten U."/>
            <person name="Larroux C."/>
            <person name="Putnam N.H."/>
            <person name="Stanke M."/>
            <person name="Adamska M."/>
            <person name="Darling A."/>
            <person name="Degnan S.M."/>
            <person name="Oakley T.H."/>
            <person name="Plachetzki D.C."/>
            <person name="Zhai Y."/>
            <person name="Adamski M."/>
            <person name="Calcino A."/>
            <person name="Cummins S.F."/>
            <person name="Goodstein D.M."/>
            <person name="Harris C."/>
            <person name="Jackson D.J."/>
            <person name="Leys S.P."/>
            <person name="Shu S."/>
            <person name="Woodcroft B.J."/>
            <person name="Vervoort M."/>
            <person name="Kosik K.S."/>
            <person name="Manning G."/>
            <person name="Degnan B.M."/>
            <person name="Rokhsar D.S."/>
        </authorList>
    </citation>
    <scope>NUCLEOTIDE SEQUENCE [LARGE SCALE GENOMIC DNA]</scope>
</reference>
<feature type="repeat" description="WD" evidence="3">
    <location>
        <begin position="129"/>
        <end position="171"/>
    </location>
</feature>
<dbReference type="EnsemblMetazoa" id="XM_003384968.3">
    <property type="protein sequence ID" value="XP_003385016.2"/>
    <property type="gene ID" value="LOC100636615"/>
</dbReference>